<keyword evidence="2" id="KW-1185">Reference proteome</keyword>
<sequence length="92" mass="10441">MCVVKQLSEQHTQDYHVEASYKITKKRFPLAVIGRSDQLQFPTTQTISRWEVVAVFTLRIHGSKAVLATNISICHIPALLLQIIHLKSLMAE</sequence>
<reference evidence="1 2" key="1">
    <citation type="journal article" date="2018" name="Sci. Rep.">
        <title>Genomic signatures of local adaptation to the degree of environmental predictability in rotifers.</title>
        <authorList>
            <person name="Franch-Gras L."/>
            <person name="Hahn C."/>
            <person name="Garcia-Roger E.M."/>
            <person name="Carmona M.J."/>
            <person name="Serra M."/>
            <person name="Gomez A."/>
        </authorList>
    </citation>
    <scope>NUCLEOTIDE SEQUENCE [LARGE SCALE GENOMIC DNA]</scope>
    <source>
        <strain evidence="1">HYR1</strain>
    </source>
</reference>
<gene>
    <name evidence="1" type="ORF">BpHYR1_018777</name>
</gene>
<proteinExistence type="predicted"/>
<organism evidence="1 2">
    <name type="scientific">Brachionus plicatilis</name>
    <name type="common">Marine rotifer</name>
    <name type="synonym">Brachionus muelleri</name>
    <dbReference type="NCBI Taxonomy" id="10195"/>
    <lineage>
        <taxon>Eukaryota</taxon>
        <taxon>Metazoa</taxon>
        <taxon>Spiralia</taxon>
        <taxon>Gnathifera</taxon>
        <taxon>Rotifera</taxon>
        <taxon>Eurotatoria</taxon>
        <taxon>Monogononta</taxon>
        <taxon>Pseudotrocha</taxon>
        <taxon>Ploima</taxon>
        <taxon>Brachionidae</taxon>
        <taxon>Brachionus</taxon>
    </lineage>
</organism>
<protein>
    <submittedName>
        <fullName evidence="1">Uncharacterized protein</fullName>
    </submittedName>
</protein>
<dbReference type="AlphaFoldDB" id="A0A3M7QYQ6"/>
<comment type="caution">
    <text evidence="1">The sequence shown here is derived from an EMBL/GenBank/DDBJ whole genome shotgun (WGS) entry which is preliminary data.</text>
</comment>
<name>A0A3M7QYQ6_BRAPC</name>
<accession>A0A3M7QYQ6</accession>
<dbReference type="EMBL" id="REGN01004757">
    <property type="protein sequence ID" value="RNA16241.1"/>
    <property type="molecule type" value="Genomic_DNA"/>
</dbReference>
<evidence type="ECO:0000313" key="2">
    <source>
        <dbReference type="Proteomes" id="UP000276133"/>
    </source>
</evidence>
<evidence type="ECO:0000313" key="1">
    <source>
        <dbReference type="EMBL" id="RNA16241.1"/>
    </source>
</evidence>
<dbReference type="Proteomes" id="UP000276133">
    <property type="component" value="Unassembled WGS sequence"/>
</dbReference>